<dbReference type="PROSITE" id="PS51898">
    <property type="entry name" value="TYR_RECOMBINASE"/>
    <property type="match status" value="1"/>
</dbReference>
<keyword evidence="4" id="KW-1185">Reference proteome</keyword>
<dbReference type="SUPFAM" id="SSF56349">
    <property type="entry name" value="DNA breaking-rejoining enzymes"/>
    <property type="match status" value="1"/>
</dbReference>
<dbReference type="Pfam" id="PF12167">
    <property type="entry name" value="Arm-DNA-bind_2"/>
    <property type="match status" value="1"/>
</dbReference>
<dbReference type="InterPro" id="IPR050090">
    <property type="entry name" value="Tyrosine_recombinase_XerCD"/>
</dbReference>
<comment type="caution">
    <text evidence="3">The sequence shown here is derived from an EMBL/GenBank/DDBJ whole genome shotgun (WGS) entry which is preliminary data.</text>
</comment>
<dbReference type="GO" id="GO:0015074">
    <property type="term" value="P:DNA integration"/>
    <property type="evidence" value="ECO:0007669"/>
    <property type="project" value="InterPro"/>
</dbReference>
<dbReference type="GO" id="GO:0006310">
    <property type="term" value="P:DNA recombination"/>
    <property type="evidence" value="ECO:0007669"/>
    <property type="project" value="UniProtKB-KW"/>
</dbReference>
<dbReference type="Pfam" id="PF00589">
    <property type="entry name" value="Phage_integrase"/>
    <property type="match status" value="1"/>
</dbReference>
<dbReference type="RefSeq" id="WP_332865323.1">
    <property type="nucleotide sequence ID" value="NZ_JBAFSM010000020.1"/>
</dbReference>
<protein>
    <submittedName>
        <fullName evidence="3">DUF3596 domain-containing protein</fullName>
    </submittedName>
</protein>
<evidence type="ECO:0000256" key="1">
    <source>
        <dbReference type="ARBA" id="ARBA00023172"/>
    </source>
</evidence>
<sequence>MYSRNRKRAKSGSVQIRSSNDRLQLVFSFEGRRYFVSTGLGDNPYNRKRAQDKALEIERDIAYGEFDPANLDKYKQITLPTAIEPAVPAVSLPTLPELWQRYSNARSAGKSPATLRMYGWVANHLDRCPYRSPTEAQAIFDWLNANVPADSTKRVLMHLSACCKWAKKSGLLDSNPFEGSASEVKVKKRGTEEEEIRPFTRSERDRILEAFQNNRYYKHYAPLIEFLFFTGCRPSEALALQWKHIGQTFITFERAVIYDGKGPVLKEGLKTQRSRKFPVNARLSRLLETIRPHGNVLDSLVFPSPEGKFIDWHNFTNRAWKSILKSLADIEYRNPYQTRHTFCSLCREAGIPSIQIAKWVGNSAAMIDRVYAKPVEQISVPEL</sequence>
<evidence type="ECO:0000259" key="2">
    <source>
        <dbReference type="PROSITE" id="PS51898"/>
    </source>
</evidence>
<dbReference type="InterPro" id="IPR022000">
    <property type="entry name" value="Min27-like_integrase_DNA_bind"/>
</dbReference>
<dbReference type="CDD" id="cd01189">
    <property type="entry name" value="INT_ICEBs1_C_like"/>
    <property type="match status" value="1"/>
</dbReference>
<dbReference type="EMBL" id="JBAFSM010000020">
    <property type="protein sequence ID" value="MEG3437844.1"/>
    <property type="molecule type" value="Genomic_DNA"/>
</dbReference>
<reference evidence="3 4" key="1">
    <citation type="submission" date="2024-01" db="EMBL/GenBank/DDBJ databases">
        <title>Genomic insights into the taxonomy and metabolism of the cyanobacterium Pannus brasiliensis CCIBt3594.</title>
        <authorList>
            <person name="Machado M."/>
            <person name="Botero N.B."/>
            <person name="Andreote A.P.D."/>
            <person name="Feitosa A.M.T."/>
            <person name="Popin R."/>
            <person name="Sivonen K."/>
            <person name="Fiore M.F."/>
        </authorList>
    </citation>
    <scope>NUCLEOTIDE SEQUENCE [LARGE SCALE GENOMIC DNA]</scope>
    <source>
        <strain evidence="3 4">CCIBt3594</strain>
    </source>
</reference>
<dbReference type="Gene3D" id="1.10.443.10">
    <property type="entry name" value="Intergrase catalytic core"/>
    <property type="match status" value="1"/>
</dbReference>
<dbReference type="Proteomes" id="UP001328733">
    <property type="component" value="Unassembled WGS sequence"/>
</dbReference>
<keyword evidence="1" id="KW-0233">DNA recombination</keyword>
<name>A0AAW9QXQ7_9CHRO</name>
<evidence type="ECO:0000313" key="3">
    <source>
        <dbReference type="EMBL" id="MEG3437844.1"/>
    </source>
</evidence>
<feature type="domain" description="Tyr recombinase" evidence="2">
    <location>
        <begin position="194"/>
        <end position="383"/>
    </location>
</feature>
<dbReference type="GO" id="GO:0003677">
    <property type="term" value="F:DNA binding"/>
    <property type="evidence" value="ECO:0007669"/>
    <property type="project" value="InterPro"/>
</dbReference>
<dbReference type="PANTHER" id="PTHR30349:SF64">
    <property type="entry name" value="PROPHAGE INTEGRASE INTD-RELATED"/>
    <property type="match status" value="1"/>
</dbReference>
<organism evidence="3 4">
    <name type="scientific">Pannus brasiliensis CCIBt3594</name>
    <dbReference type="NCBI Taxonomy" id="1427578"/>
    <lineage>
        <taxon>Bacteria</taxon>
        <taxon>Bacillati</taxon>
        <taxon>Cyanobacteriota</taxon>
        <taxon>Cyanophyceae</taxon>
        <taxon>Oscillatoriophycideae</taxon>
        <taxon>Chroococcales</taxon>
        <taxon>Microcystaceae</taxon>
        <taxon>Pannus</taxon>
    </lineage>
</organism>
<evidence type="ECO:0000313" key="4">
    <source>
        <dbReference type="Proteomes" id="UP001328733"/>
    </source>
</evidence>
<dbReference type="InterPro" id="IPR002104">
    <property type="entry name" value="Integrase_catalytic"/>
</dbReference>
<proteinExistence type="predicted"/>
<accession>A0AAW9QXQ7</accession>
<dbReference type="PANTHER" id="PTHR30349">
    <property type="entry name" value="PHAGE INTEGRASE-RELATED"/>
    <property type="match status" value="1"/>
</dbReference>
<dbReference type="InterPro" id="IPR013762">
    <property type="entry name" value="Integrase-like_cat_sf"/>
</dbReference>
<dbReference type="InterPro" id="IPR011010">
    <property type="entry name" value="DNA_brk_join_enz"/>
</dbReference>
<dbReference type="AlphaFoldDB" id="A0AAW9QXQ7"/>
<gene>
    <name evidence="3" type="ORF">V0288_12020</name>
</gene>